<accession>V6TP32</accession>
<feature type="region of interest" description="Disordered" evidence="1">
    <location>
        <begin position="502"/>
        <end position="521"/>
    </location>
</feature>
<gene>
    <name evidence="2" type="ORF">DHA2_150904</name>
</gene>
<dbReference type="VEuPathDB" id="GiardiaDB:DHA2_150904"/>
<feature type="region of interest" description="Disordered" evidence="1">
    <location>
        <begin position="55"/>
        <end position="80"/>
    </location>
</feature>
<feature type="non-terminal residue" evidence="2">
    <location>
        <position position="1"/>
    </location>
</feature>
<evidence type="ECO:0000256" key="1">
    <source>
        <dbReference type="SAM" id="MobiDB-lite"/>
    </source>
</evidence>
<proteinExistence type="predicted"/>
<feature type="region of interest" description="Disordered" evidence="1">
    <location>
        <begin position="445"/>
        <end position="485"/>
    </location>
</feature>
<dbReference type="VEuPathDB" id="GiardiaDB:QR46_1142"/>
<sequence>VHRTVSLPRTKTNPDRPVSSLSKAALCESSSFSGRPSEPLLCPYTASMIIRRAERKRPLSERPNRSFSARDTGTVVHTEPEREQLLRLQPVKGDDSIDLLGLRTSGQKRYVMPSQIVLNEHIYSDDKNMDTRKPRVLISNHSRRTVTLPRVMYCNEGYSTTKYNVLHSVSQWREKRRGGMLSVAEPVRQATLGRPPPILTHANKPPEICEKSTDGSKQEVSTITPQPKSCRFHHKEARNREVHKNALYALKNVSLVRRAERPMRSMLHATTGVEQEGAFALQLKQPLVIAGSLGSQNMHDVLESQEETHTDTANSWPDPGQGTEEEFSHEPFATAKGKKSQSFKQPTKVEHASMLPGTASPSCCEENNSQAGSPCANMPQYTSSDKCGSHLSPQVKDLEDAFSQSNPTQSETICGNILSFERRLLPESGNDSFIIHPLQYYTSEDTASQSRENSESVHLSSISLPLLTTDPPTDTSSDTSDHFTDRPIDARLSYDAPISPVVSRVPTATPPPMHIEQKSSRTSYVCVSPPLAIKPSIPPSKLLTSQHGLSSPSQEEKMHQPRAFLQSSFTHIQPGPSFRGRIPKRFTLSSPPALCSQTQLQVGPKASRLQERGAQNYHWMPDLTKLAGLIVHSLVAIEPIPFHNAAQPMPTDLPAPSVLRVPMPSEFQHVASQTDACGTVVPSKPPPPINLGISRYPPQLRAFIKASASGTKTELQRPRNKAASSTVSRRSSDLPKLRCYKLRSASAYVSRTEPLRPDLLSFRPRTAPAFRMLPLHSPAHLRLLYNTPMTIERENIIRSVKDIPSPYVPSDIRIFPEDLSGTSPVDTRIECQTPHVSSRIVRSVYAPMKIPTKENQISTMCNAVSARTNALTEEDVKDIKQIFHNTSHDSALSPYAQRLVTPDQKNCVTKLFNDLRKDAEIRRIYGIDRVKRGLNMELYKRIKYSDGDTVIHKVRGLHPDTDSSAPDGFEPPDFRELTNEITSPQDATVEADRNFKAVKAFFYTPSSSPLEESLPTDRFEEAQHEGPHLSLAQNLTEVVISTPTHNPMIGISKQALDVTPNRLLTTPLPNLRRSKTALPSRPHSNMMLDYIAYLQAYTPKLRAPPQRHHAAKSAALNTTAYDSHLTKLLKEGLNRQRCASFGISRSLSCAPSCTRSKEPARPPVSARTASRIDTGSSQVILDDHGCLTSTDRPTVHNHLVEPVTVLQTGDEVTREAKDDEATLNVPVSDGCKQVFEDPHGCQNLDPVSLQEAPTNVFAEHDSDKRITNTLEKLPPNPPPDKHDRGLRQRAVAGDKTVSNRKACRRFYKEAIIDRDVGRVYRGYAQCTALRLHPFTPAQLNYEKLLSRPLTATKETIAKKLTLYQIDTKEIAPVTPLLTDRAHACSLH</sequence>
<dbReference type="VEuPathDB" id="GiardiaDB:GL50581_3485"/>
<name>V6TP32_GIAIN</name>
<dbReference type="Proteomes" id="UP000018320">
    <property type="component" value="Unassembled WGS sequence"/>
</dbReference>
<feature type="region of interest" description="Disordered" evidence="1">
    <location>
        <begin position="708"/>
        <end position="730"/>
    </location>
</feature>
<feature type="region of interest" description="Disordered" evidence="1">
    <location>
        <begin position="303"/>
        <end position="348"/>
    </location>
</feature>
<evidence type="ECO:0000313" key="3">
    <source>
        <dbReference type="Proteomes" id="UP000018320"/>
    </source>
</evidence>
<reference evidence="3" key="1">
    <citation type="submission" date="2012-02" db="EMBL/GenBank/DDBJ databases">
        <title>Genome sequencing of Giardia lamblia Genotypes A2 and B isolates (DH and GS) and comparative analysis with the genomes of Genotypes A1 and E (WB and Pig).</title>
        <authorList>
            <person name="Adam R."/>
            <person name="Dahlstrom E."/>
            <person name="Martens C."/>
            <person name="Bruno D."/>
            <person name="Barbian K."/>
            <person name="Porcella S.F."/>
            <person name="Nash T."/>
        </authorList>
    </citation>
    <scope>NUCLEOTIDE SEQUENCE</scope>
    <source>
        <strain evidence="3">DH</strain>
    </source>
</reference>
<reference evidence="2 3" key="2">
    <citation type="journal article" date="2013" name="Genome Biol. Evol.">
        <title>Genome sequencing of Giardia lamblia genotypes A2 and B isolates (DH and GS) and comparative analysis with the genomes of genotypes A1 and E (WB and Pig).</title>
        <authorList>
            <person name="Adam R.D."/>
            <person name="Dahlstrom E.W."/>
            <person name="Martens C.A."/>
            <person name="Bruno D.P."/>
            <person name="Barbian K.D."/>
            <person name="Ricklefs S.M."/>
            <person name="Hernandez M.M."/>
            <person name="Narla N.P."/>
            <person name="Patel R.B."/>
            <person name="Porcella S.F."/>
            <person name="Nash T.E."/>
        </authorList>
    </citation>
    <scope>NUCLEOTIDE SEQUENCE [LARGE SCALE GENOMIC DNA]</scope>
    <source>
        <strain evidence="2 3">DH</strain>
    </source>
</reference>
<feature type="compositionally biased region" description="Basic and acidic residues" evidence="1">
    <location>
        <begin position="207"/>
        <end position="217"/>
    </location>
</feature>
<organism evidence="2 3">
    <name type="scientific">Giardia intestinalis</name>
    <name type="common">Giardia lamblia</name>
    <dbReference type="NCBI Taxonomy" id="5741"/>
    <lineage>
        <taxon>Eukaryota</taxon>
        <taxon>Metamonada</taxon>
        <taxon>Diplomonadida</taxon>
        <taxon>Hexamitidae</taxon>
        <taxon>Giardiinae</taxon>
        <taxon>Giardia</taxon>
    </lineage>
</organism>
<dbReference type="VEuPathDB" id="GiardiaDB:GL50803_0017168"/>
<feature type="region of interest" description="Disordered" evidence="1">
    <location>
        <begin position="1267"/>
        <end position="1286"/>
    </location>
</feature>
<comment type="caution">
    <text evidence="2">The sequence shown here is derived from an EMBL/GenBank/DDBJ whole genome shotgun (WGS) entry which is preliminary data.</text>
</comment>
<dbReference type="EMBL" id="AHGT01000009">
    <property type="protein sequence ID" value="ESU38755.1"/>
    <property type="molecule type" value="Genomic_DNA"/>
</dbReference>
<protein>
    <submittedName>
        <fullName evidence="2">Uncharacterized protein</fullName>
    </submittedName>
</protein>
<evidence type="ECO:0000313" key="2">
    <source>
        <dbReference type="EMBL" id="ESU38755.1"/>
    </source>
</evidence>
<feature type="region of interest" description="Disordered" evidence="1">
    <location>
        <begin position="1152"/>
        <end position="1175"/>
    </location>
</feature>
<feature type="compositionally biased region" description="Low complexity" evidence="1">
    <location>
        <begin position="459"/>
        <end position="478"/>
    </location>
</feature>
<feature type="region of interest" description="Disordered" evidence="1">
    <location>
        <begin position="1"/>
        <end position="21"/>
    </location>
</feature>
<feature type="region of interest" description="Disordered" evidence="1">
    <location>
        <begin position="192"/>
        <end position="226"/>
    </location>
</feature>